<evidence type="ECO:0000256" key="1">
    <source>
        <dbReference type="SAM" id="MobiDB-lite"/>
    </source>
</evidence>
<evidence type="ECO:0000313" key="2">
    <source>
        <dbReference type="EMBL" id="NEE05167.1"/>
    </source>
</evidence>
<comment type="caution">
    <text evidence="2">The sequence shown here is derived from an EMBL/GenBank/DDBJ whole genome shotgun (WGS) entry which is preliminary data.</text>
</comment>
<proteinExistence type="predicted"/>
<gene>
    <name evidence="2" type="ORF">G3M58_01810</name>
</gene>
<name>A0A6G3WI95_9ACTN</name>
<sequence length="58" mass="6250">DGPTMVYYGPDELVIPEALFGSVKLVRNADDVSMTSDPGLPAVGYEDGVSQYNKKSKK</sequence>
<protein>
    <submittedName>
        <fullName evidence="2">Uncharacterized protein</fullName>
    </submittedName>
</protein>
<organism evidence="2">
    <name type="scientific">Streptomyces sp. SID7499</name>
    <dbReference type="NCBI Taxonomy" id="2706086"/>
    <lineage>
        <taxon>Bacteria</taxon>
        <taxon>Bacillati</taxon>
        <taxon>Actinomycetota</taxon>
        <taxon>Actinomycetes</taxon>
        <taxon>Kitasatosporales</taxon>
        <taxon>Streptomycetaceae</taxon>
        <taxon>Streptomyces</taxon>
    </lineage>
</organism>
<accession>A0A6G3WI95</accession>
<reference evidence="2" key="1">
    <citation type="submission" date="2020-01" db="EMBL/GenBank/DDBJ databases">
        <title>Insect and environment-associated Actinomycetes.</title>
        <authorList>
            <person name="Currrie C."/>
            <person name="Chevrette M."/>
            <person name="Carlson C."/>
            <person name="Stubbendieck R."/>
            <person name="Wendt-Pienkowski E."/>
        </authorList>
    </citation>
    <scope>NUCLEOTIDE SEQUENCE</scope>
    <source>
        <strain evidence="2">SID7499</strain>
    </source>
</reference>
<feature type="non-terminal residue" evidence="2">
    <location>
        <position position="1"/>
    </location>
</feature>
<dbReference type="AlphaFoldDB" id="A0A6G3WI95"/>
<dbReference type="EMBL" id="JAAGMN010000163">
    <property type="protein sequence ID" value="NEE05167.1"/>
    <property type="molecule type" value="Genomic_DNA"/>
</dbReference>
<feature type="region of interest" description="Disordered" evidence="1">
    <location>
        <begin position="36"/>
        <end position="58"/>
    </location>
</feature>